<dbReference type="Pfam" id="PF12511">
    <property type="entry name" value="DUF3716"/>
    <property type="match status" value="1"/>
</dbReference>
<reference evidence="2" key="4">
    <citation type="submission" date="2015-03" db="EMBL/GenBank/DDBJ databases">
        <title>Annotation of Coccidioides immitis strain RS.</title>
        <authorList>
            <consortium name="The Broad Institute Genome Sequencing Platform"/>
            <consortium name="The Broad Institute Genome Sequencing Center for Infectious Disease."/>
            <person name="Neafsey D."/>
            <person name="Orbach M."/>
            <person name="Henn M.R."/>
            <person name="Cole G.T."/>
            <person name="Galgiani J."/>
            <person name="Gardner M.J."/>
            <person name="Kirkland T.N."/>
            <person name="Taylor J.W."/>
            <person name="Young S.K."/>
            <person name="Zeng Q."/>
            <person name="Koehrsen M."/>
            <person name="Alvarado L."/>
            <person name="Berlin A."/>
            <person name="Borenstein D."/>
            <person name="Chapman S.B."/>
            <person name="Chen Z."/>
            <person name="Engels R."/>
            <person name="Freedman E."/>
            <person name="Gellesch M."/>
            <person name="Goldberg J."/>
            <person name="Griggs A."/>
            <person name="Gujja S."/>
            <person name="Heilman E."/>
            <person name="Heiman D."/>
            <person name="Howarth C."/>
            <person name="Jen D."/>
            <person name="Larson L."/>
            <person name="Mehta T."/>
            <person name="Neiman D."/>
            <person name="Park D."/>
            <person name="Pearson M."/>
            <person name="Richards J."/>
            <person name="Roberts A."/>
            <person name="Saif S."/>
            <person name="Shea T."/>
            <person name="Shenoy N."/>
            <person name="Sisk P."/>
            <person name="Stolte C."/>
            <person name="Sykes S."/>
            <person name="Walk T."/>
            <person name="White J."/>
            <person name="Yandava C."/>
            <person name="Haas B."/>
            <person name="Nusbaum C."/>
            <person name="Birren B."/>
        </authorList>
    </citation>
    <scope>NUCLEOTIDE SEQUENCE</scope>
    <source>
        <strain evidence="2">RS</strain>
    </source>
</reference>
<organism evidence="2 4">
    <name type="scientific">Coccidioides immitis (strain RS)</name>
    <name type="common">Valley fever fungus</name>
    <dbReference type="NCBI Taxonomy" id="246410"/>
    <lineage>
        <taxon>Eukaryota</taxon>
        <taxon>Fungi</taxon>
        <taxon>Dikarya</taxon>
        <taxon>Ascomycota</taxon>
        <taxon>Pezizomycotina</taxon>
        <taxon>Eurotiomycetes</taxon>
        <taxon>Eurotiomycetidae</taxon>
        <taxon>Onygenales</taxon>
        <taxon>Onygenaceae</taxon>
        <taxon>Coccidioides</taxon>
    </lineage>
</organism>
<dbReference type="KEGG" id="cim:CIMG_13775"/>
<gene>
    <name evidence="3" type="ORF">CIMG_13598</name>
    <name evidence="2" type="ORF">CIMG_13775</name>
</gene>
<dbReference type="GeneID" id="24165402"/>
<reference evidence="4" key="3">
    <citation type="journal article" date="2010" name="Genome Res.">
        <title>Population genomic sequencing of Coccidioides fungi reveals recent hybridization and transposon control.</title>
        <authorList>
            <person name="Neafsey D.E."/>
            <person name="Barker B.M."/>
            <person name="Sharpton T.J."/>
            <person name="Stajich J.E."/>
            <person name="Park D.J."/>
            <person name="Whiston E."/>
            <person name="Hung C.-Y."/>
            <person name="McMahan C."/>
            <person name="White J."/>
            <person name="Sykes S."/>
            <person name="Heiman D."/>
            <person name="Young S."/>
            <person name="Zeng Q."/>
            <person name="Abouelleil A."/>
            <person name="Aftuck L."/>
            <person name="Bessette D."/>
            <person name="Brown A."/>
            <person name="FitzGerald M."/>
            <person name="Lui A."/>
            <person name="Macdonald J.P."/>
            <person name="Priest M."/>
            <person name="Orbach M.J."/>
            <person name="Galgiani J.N."/>
            <person name="Kirkland T.N."/>
            <person name="Cole G.T."/>
            <person name="Birren B.W."/>
            <person name="Henn M.R."/>
            <person name="Taylor J.W."/>
            <person name="Rounsley S.D."/>
        </authorList>
    </citation>
    <scope>GENOME REANNOTATION</scope>
    <source>
        <strain evidence="4">RS</strain>
    </source>
</reference>
<keyword evidence="4" id="KW-1185">Reference proteome</keyword>
<evidence type="ECO:0000313" key="4">
    <source>
        <dbReference type="Proteomes" id="UP000001261"/>
    </source>
</evidence>
<proteinExistence type="predicted"/>
<dbReference type="OrthoDB" id="4188061at2759"/>
<dbReference type="GeneID" id="24165225"/>
<accession>I7MN50</accession>
<dbReference type="EMBL" id="GG704915">
    <property type="protein sequence ID" value="KJF61355.1"/>
    <property type="molecule type" value="Genomic_DNA"/>
</dbReference>
<dbReference type="VEuPathDB" id="FungiDB:CIMG_13598"/>
<accession>J0HHN9</accession>
<evidence type="ECO:0000313" key="3">
    <source>
        <dbReference type="EMBL" id="KJF61355.1"/>
    </source>
</evidence>
<evidence type="ECO:0000313" key="2">
    <source>
        <dbReference type="EMBL" id="EAS33157.3"/>
    </source>
</evidence>
<evidence type="ECO:0000256" key="1">
    <source>
        <dbReference type="SAM" id="MobiDB-lite"/>
    </source>
</evidence>
<dbReference type="Proteomes" id="UP000001261">
    <property type="component" value="Unassembled WGS sequence"/>
</dbReference>
<dbReference type="STRING" id="246410.I7MN50"/>
<dbReference type="RefSeq" id="XP_004444887.1">
    <property type="nucleotide sequence ID" value="XM_004444830.1"/>
</dbReference>
<dbReference type="EMBL" id="GG704916">
    <property type="protein sequence ID" value="EAS33157.3"/>
    <property type="molecule type" value="Genomic_DNA"/>
</dbReference>
<feature type="compositionally biased region" description="Polar residues" evidence="1">
    <location>
        <begin position="229"/>
        <end position="238"/>
    </location>
</feature>
<feature type="compositionally biased region" description="Acidic residues" evidence="1">
    <location>
        <begin position="219"/>
        <end position="228"/>
    </location>
</feature>
<dbReference type="RefSeq" id="XP_001244740.1">
    <property type="nucleotide sequence ID" value="XM_001244739.1"/>
</dbReference>
<protein>
    <submittedName>
        <fullName evidence="2">Uncharacterized protein</fullName>
    </submittedName>
</protein>
<dbReference type="VEuPathDB" id="FungiDB:CIMG_13775"/>
<reference evidence="2" key="2">
    <citation type="submission" date="2009-03" db="EMBL/GenBank/DDBJ databases">
        <authorList>
            <consortium name="The Broad Institute Genome Sequencing Platform"/>
            <person name="Neafsey D."/>
            <person name="Orbach M.J."/>
            <person name="Cole G.T."/>
            <person name="Galgiani J.N."/>
            <person name="Gardner M.J."/>
            <person name="Kirkland T.N."/>
            <person name="Taylor J.W."/>
            <person name="Henn M."/>
            <person name="Young S.K."/>
            <person name="Kodira C.D."/>
            <person name="Zeng Q."/>
            <person name="Koehrsen M."/>
            <person name="Alvarado L."/>
            <person name="Berlin A."/>
            <person name="Borenstein D."/>
            <person name="Chen Z."/>
            <person name="Engels R."/>
            <person name="Freedman E."/>
            <person name="Gellesch M."/>
            <person name="Goldberg J."/>
            <person name="Griggs A."/>
            <person name="Gujja S."/>
            <person name="Heiman D."/>
            <person name="Hepburn T."/>
            <person name="Howarth C."/>
            <person name="Jen D."/>
            <person name="Larson L."/>
            <person name="Lewis B."/>
            <person name="Mehta T."/>
            <person name="Park D."/>
            <person name="Pearson M."/>
            <person name="Roberts A."/>
            <person name="Saif S."/>
            <person name="Shea T."/>
            <person name="Shenoy N."/>
            <person name="Sisk P."/>
            <person name="Stolte C."/>
            <person name="Sykes S."/>
            <person name="Walk T."/>
            <person name="White J."/>
            <person name="Yandava C."/>
            <person name="Galagan J."/>
            <person name="Nusbaum C."/>
            <person name="Birren B."/>
        </authorList>
    </citation>
    <scope>NUCLEOTIDE SEQUENCE</scope>
    <source>
        <strain evidence="2">RS</strain>
    </source>
</reference>
<dbReference type="KEGG" id="cim:CIMG_13598"/>
<name>I7MN50_COCIM</name>
<feature type="region of interest" description="Disordered" evidence="1">
    <location>
        <begin position="192"/>
        <end position="238"/>
    </location>
</feature>
<sequence length="238" mass="26290">MSVRPCVALVRWTPSHPDQMEQDLAEAAARAQTDGQPPCLFVGQNQLAPYAHSPQSRRLLAQPGRNVEFVLGRIFPYQINMHRQSYINAILIQSRGRTLHWSSICNRCTEMEPMAPFPLCRRAYGHFGGACGNCKWPDYASRCSLHGRPESAVRYDDRGPSSYRAAGHPHTPGSRASLGLSPARPILLLESGTANDPIHVETNSPPPRSGDPPSVFPYEIEEPEEPEDGSQSNPITLN</sequence>
<reference evidence="4" key="1">
    <citation type="journal article" date="2009" name="Genome Res.">
        <title>Comparative genomic analyses of the human fungal pathogens Coccidioides and their relatives.</title>
        <authorList>
            <person name="Sharpton T.J."/>
            <person name="Stajich J.E."/>
            <person name="Rounsley S.D."/>
            <person name="Gardner M.J."/>
            <person name="Wortman J.R."/>
            <person name="Jordar V.S."/>
            <person name="Maiti R."/>
            <person name="Kodira C.D."/>
            <person name="Neafsey D.E."/>
            <person name="Zeng Q."/>
            <person name="Hung C.-Y."/>
            <person name="McMahan C."/>
            <person name="Muszewska A."/>
            <person name="Grynberg M."/>
            <person name="Mandel M.A."/>
            <person name="Kellner E.M."/>
            <person name="Barker B.M."/>
            <person name="Galgiani J.N."/>
            <person name="Orbach M.J."/>
            <person name="Kirkland T.N."/>
            <person name="Cole G.T."/>
            <person name="Henn M.R."/>
            <person name="Birren B.W."/>
            <person name="Taylor J.W."/>
        </authorList>
    </citation>
    <scope>NUCLEOTIDE SEQUENCE [LARGE SCALE GENOMIC DNA]</scope>
    <source>
        <strain evidence="4">RS</strain>
    </source>
</reference>
<dbReference type="InterPro" id="IPR022190">
    <property type="entry name" value="DUF3716"/>
</dbReference>
<feature type="region of interest" description="Disordered" evidence="1">
    <location>
        <begin position="151"/>
        <end position="179"/>
    </location>
</feature>
<dbReference type="AlphaFoldDB" id="I7MN50"/>